<dbReference type="Gene3D" id="2.60.120.1440">
    <property type="match status" value="1"/>
</dbReference>
<reference evidence="3 4" key="1">
    <citation type="submission" date="2019-06" db="EMBL/GenBank/DDBJ databases">
        <title>Whole genome sequence for Cellvibrionaceae sp. R142.</title>
        <authorList>
            <person name="Wang G."/>
        </authorList>
    </citation>
    <scope>NUCLEOTIDE SEQUENCE [LARGE SCALE GENOMIC DNA]</scope>
    <source>
        <strain evidence="3 4">R142</strain>
    </source>
</reference>
<proteinExistence type="predicted"/>
<dbReference type="PANTHER" id="PTHR30273:SF2">
    <property type="entry name" value="PROTEIN FECR"/>
    <property type="match status" value="1"/>
</dbReference>
<name>A0A545TNU2_9GAMM</name>
<sequence length="343" mass="38077">MSAGSPSDREVRRAAAAHWFNEHRAGDMTEADKRLFAQWLCQAPENRAAYRQMERDWALFGAVAQDPQILAAREQDRCAFDRPSHLQRVALIAASVLLALTTSWAVIDSGLTGGVDFDRPAFTSRPEATTYRTSLGQHSTFTLPDGSSVTLDTDSELRVGTMRELRKLQLVRGRAFFNVAKDPSRPFIVYAGDKTVRALGTAFQVSMEGEDVTVTLVEGSVRVEEDTGLLRPNYHRVDMQEPGGQLSAPEDSNWIVEQVDVQVQTSWLNGHLVFLSDPLADAVAEINRYSSQKIVFTGNRIPEREILGVFRTGDVGSFVRALELDGIAKVVSRNDVQIELRVQ</sequence>
<keyword evidence="4" id="KW-1185">Reference proteome</keyword>
<evidence type="ECO:0000313" key="3">
    <source>
        <dbReference type="EMBL" id="TQV78890.1"/>
    </source>
</evidence>
<dbReference type="GO" id="GO:0016989">
    <property type="term" value="F:sigma factor antagonist activity"/>
    <property type="evidence" value="ECO:0007669"/>
    <property type="project" value="TreeGrafter"/>
</dbReference>
<feature type="domain" description="FecR protein" evidence="1">
    <location>
        <begin position="130"/>
        <end position="222"/>
    </location>
</feature>
<dbReference type="Proteomes" id="UP000319732">
    <property type="component" value="Unassembled WGS sequence"/>
</dbReference>
<protein>
    <submittedName>
        <fullName evidence="3">DUF4880 domain-containing protein</fullName>
    </submittedName>
</protein>
<dbReference type="InterPro" id="IPR012373">
    <property type="entry name" value="Ferrdict_sens_TM"/>
</dbReference>
<dbReference type="AlphaFoldDB" id="A0A545TNU2"/>
<accession>A0A545TNU2</accession>
<evidence type="ECO:0000259" key="1">
    <source>
        <dbReference type="Pfam" id="PF04773"/>
    </source>
</evidence>
<dbReference type="PIRSF" id="PIRSF018266">
    <property type="entry name" value="FecR"/>
    <property type="match status" value="1"/>
</dbReference>
<evidence type="ECO:0000259" key="2">
    <source>
        <dbReference type="Pfam" id="PF16220"/>
    </source>
</evidence>
<dbReference type="EMBL" id="VHSG01000012">
    <property type="protein sequence ID" value="TQV78890.1"/>
    <property type="molecule type" value="Genomic_DNA"/>
</dbReference>
<feature type="domain" description="FecR N-terminal" evidence="2">
    <location>
        <begin position="15"/>
        <end position="55"/>
    </location>
</feature>
<dbReference type="OrthoDB" id="9771237at2"/>
<dbReference type="InterPro" id="IPR006860">
    <property type="entry name" value="FecR"/>
</dbReference>
<dbReference type="InterPro" id="IPR032623">
    <property type="entry name" value="FecR_N"/>
</dbReference>
<evidence type="ECO:0000313" key="4">
    <source>
        <dbReference type="Proteomes" id="UP000319732"/>
    </source>
</evidence>
<dbReference type="Pfam" id="PF16220">
    <property type="entry name" value="DUF4880"/>
    <property type="match status" value="1"/>
</dbReference>
<organism evidence="3 4">
    <name type="scientific">Exilibacterium tricleocarpae</name>
    <dbReference type="NCBI Taxonomy" id="2591008"/>
    <lineage>
        <taxon>Bacteria</taxon>
        <taxon>Pseudomonadati</taxon>
        <taxon>Pseudomonadota</taxon>
        <taxon>Gammaproteobacteria</taxon>
        <taxon>Cellvibrionales</taxon>
        <taxon>Cellvibrionaceae</taxon>
        <taxon>Exilibacterium</taxon>
    </lineage>
</organism>
<dbReference type="PANTHER" id="PTHR30273">
    <property type="entry name" value="PERIPLASMIC SIGNAL SENSOR AND SIGMA FACTOR ACTIVATOR FECR-RELATED"/>
    <property type="match status" value="1"/>
</dbReference>
<gene>
    <name evidence="3" type="ORF">FKG94_12790</name>
</gene>
<comment type="caution">
    <text evidence="3">The sequence shown here is derived from an EMBL/GenBank/DDBJ whole genome shotgun (WGS) entry which is preliminary data.</text>
</comment>
<dbReference type="Pfam" id="PF04773">
    <property type="entry name" value="FecR"/>
    <property type="match status" value="1"/>
</dbReference>
<dbReference type="RefSeq" id="WP_142904725.1">
    <property type="nucleotide sequence ID" value="NZ_ML660093.1"/>
</dbReference>